<dbReference type="EMBL" id="HG721004">
    <property type="protein sequence ID" value="CDJ59932.1"/>
    <property type="molecule type" value="Genomic_DNA"/>
</dbReference>
<dbReference type="Gene3D" id="3.40.50.300">
    <property type="entry name" value="P-loop containing nucleotide triphosphate hydrolases"/>
    <property type="match status" value="5"/>
</dbReference>
<evidence type="ECO:0008006" key="22">
    <source>
        <dbReference type="Google" id="ProtNLM"/>
    </source>
</evidence>
<keyword evidence="7 12" id="KW-0175">Coiled coil</keyword>
<evidence type="ECO:0000256" key="5">
    <source>
        <dbReference type="ARBA" id="ARBA00022840"/>
    </source>
</evidence>
<keyword evidence="8" id="KW-0969">Cilium</keyword>
<accession>U6M6S8</accession>
<dbReference type="Pfam" id="PF18198">
    <property type="entry name" value="AAA_lid_11"/>
    <property type="match status" value="1"/>
</dbReference>
<evidence type="ECO:0000256" key="1">
    <source>
        <dbReference type="ARBA" id="ARBA00004430"/>
    </source>
</evidence>
<evidence type="ECO:0000256" key="8">
    <source>
        <dbReference type="ARBA" id="ARBA00023069"/>
    </source>
</evidence>
<dbReference type="OrthoDB" id="345708at2759"/>
<keyword evidence="6" id="KW-0243">Dynein</keyword>
<keyword evidence="5" id="KW-0067">ATP-binding</keyword>
<dbReference type="Pfam" id="PF12780">
    <property type="entry name" value="AAA_8"/>
    <property type="match status" value="2"/>
</dbReference>
<dbReference type="InterPro" id="IPR041658">
    <property type="entry name" value="AAA_lid_11"/>
</dbReference>
<evidence type="ECO:0000256" key="3">
    <source>
        <dbReference type="ARBA" id="ARBA00022701"/>
    </source>
</evidence>
<evidence type="ECO:0000313" key="21">
    <source>
        <dbReference type="Proteomes" id="UP000030763"/>
    </source>
</evidence>
<feature type="coiled-coil region" evidence="12">
    <location>
        <begin position="1031"/>
        <end position="1058"/>
    </location>
</feature>
<dbReference type="FunFam" id="3.40.50.300:FF:000153">
    <property type="entry name" value="Dynein axonemal heavy chain 1"/>
    <property type="match status" value="1"/>
</dbReference>
<comment type="subcellular location">
    <subcellularLocation>
        <location evidence="1">Cytoplasm</location>
        <location evidence="1">Cytoskeleton</location>
        <location evidence="1">Cilium axoneme</location>
    </subcellularLocation>
</comment>
<reference evidence="20" key="1">
    <citation type="submission" date="2013-10" db="EMBL/GenBank/DDBJ databases">
        <title>Genomic analysis of the causative agents of coccidiosis in chickens.</title>
        <authorList>
            <person name="Reid A.J."/>
            <person name="Blake D."/>
            <person name="Billington K."/>
            <person name="Browne H."/>
            <person name="Dunn M."/>
            <person name="Hung S."/>
            <person name="Kawahara F."/>
            <person name="Miranda-Saavedra D."/>
            <person name="Mourier T."/>
            <person name="Nagra H."/>
            <person name="Otto T.D."/>
            <person name="Rawlings N."/>
            <person name="Sanchez A."/>
            <person name="Sanders M."/>
            <person name="Subramaniam C."/>
            <person name="Tay Y."/>
            <person name="Dear P."/>
            <person name="Doerig C."/>
            <person name="Gruber A."/>
            <person name="Parkinson J."/>
            <person name="Shirley M."/>
            <person name="Wan K.L."/>
            <person name="Berriman M."/>
            <person name="Tomley F."/>
            <person name="Pain A."/>
        </authorList>
    </citation>
    <scope>NUCLEOTIDE SEQUENCE [LARGE SCALE GENOMIC DNA]</scope>
    <source>
        <strain evidence="20">Weybridge</strain>
    </source>
</reference>
<feature type="domain" description="Dynein heavy chain C-terminal" evidence="19">
    <location>
        <begin position="1516"/>
        <end position="1702"/>
    </location>
</feature>
<organism evidence="20 21">
    <name type="scientific">Eimeria maxima</name>
    <name type="common">Coccidian parasite</name>
    <dbReference type="NCBI Taxonomy" id="5804"/>
    <lineage>
        <taxon>Eukaryota</taxon>
        <taxon>Sar</taxon>
        <taxon>Alveolata</taxon>
        <taxon>Apicomplexa</taxon>
        <taxon>Conoidasida</taxon>
        <taxon>Coccidia</taxon>
        <taxon>Eucoccidiorida</taxon>
        <taxon>Eimeriorina</taxon>
        <taxon>Eimeriidae</taxon>
        <taxon>Eimeria</taxon>
    </lineage>
</organism>
<gene>
    <name evidence="20" type="ORF">EMWEY_00025880</name>
</gene>
<proteinExistence type="predicted"/>
<dbReference type="GO" id="GO:0030286">
    <property type="term" value="C:dynein complex"/>
    <property type="evidence" value="ECO:0007669"/>
    <property type="project" value="UniProtKB-KW"/>
</dbReference>
<dbReference type="GeneID" id="25336574"/>
<evidence type="ECO:0000256" key="11">
    <source>
        <dbReference type="ARBA" id="ARBA00023273"/>
    </source>
</evidence>
<dbReference type="RefSeq" id="XP_013336577.1">
    <property type="nucleotide sequence ID" value="XM_013481123.1"/>
</dbReference>
<feature type="domain" description="Dynein heavy chain AAA module D4" evidence="15">
    <location>
        <begin position="255"/>
        <end position="315"/>
    </location>
</feature>
<evidence type="ECO:0000259" key="13">
    <source>
        <dbReference type="Pfam" id="PF03028"/>
    </source>
</evidence>
<dbReference type="SUPFAM" id="SSF52540">
    <property type="entry name" value="P-loop containing nucleoside triphosphate hydrolases"/>
    <property type="match status" value="1"/>
</dbReference>
<evidence type="ECO:0000259" key="15">
    <source>
        <dbReference type="Pfam" id="PF12780"/>
    </source>
</evidence>
<evidence type="ECO:0000259" key="17">
    <source>
        <dbReference type="Pfam" id="PF17857"/>
    </source>
</evidence>
<dbReference type="InterPro" id="IPR026983">
    <property type="entry name" value="DHC"/>
</dbReference>
<dbReference type="Pfam" id="PF18199">
    <property type="entry name" value="Dynein_C"/>
    <property type="match status" value="1"/>
</dbReference>
<evidence type="ECO:0000259" key="19">
    <source>
        <dbReference type="Pfam" id="PF18199"/>
    </source>
</evidence>
<name>U6M6S8_EIMMA</name>
<keyword evidence="2" id="KW-0963">Cytoplasm</keyword>
<feature type="domain" description="Dynein heavy chain region D6 P-loop" evidence="13">
    <location>
        <begin position="1287"/>
        <end position="1401"/>
    </location>
</feature>
<dbReference type="InterPro" id="IPR035706">
    <property type="entry name" value="AAA_9"/>
</dbReference>
<evidence type="ECO:0000256" key="2">
    <source>
        <dbReference type="ARBA" id="ARBA00022490"/>
    </source>
</evidence>
<dbReference type="Gene3D" id="6.10.140.1060">
    <property type="match status" value="1"/>
</dbReference>
<dbReference type="GO" id="GO:0008569">
    <property type="term" value="F:minus-end-directed microtubule motor activity"/>
    <property type="evidence" value="ECO:0007669"/>
    <property type="project" value="InterPro"/>
</dbReference>
<dbReference type="Pfam" id="PF03028">
    <property type="entry name" value="Dynein_heavy"/>
    <property type="match status" value="1"/>
</dbReference>
<feature type="coiled-coil region" evidence="12">
    <location>
        <begin position="683"/>
        <end position="731"/>
    </location>
</feature>
<feature type="domain" description="Dynein heavy chain coiled coil stalk" evidence="14">
    <location>
        <begin position="473"/>
        <end position="792"/>
    </location>
</feature>
<feature type="domain" description="Dynein heavy chain 3 AAA+ lid" evidence="17">
    <location>
        <begin position="146"/>
        <end position="205"/>
    </location>
</feature>
<dbReference type="GO" id="GO:0005930">
    <property type="term" value="C:axoneme"/>
    <property type="evidence" value="ECO:0007669"/>
    <property type="project" value="UniProtKB-SubCell"/>
</dbReference>
<evidence type="ECO:0000259" key="16">
    <source>
        <dbReference type="Pfam" id="PF12781"/>
    </source>
</evidence>
<dbReference type="InterPro" id="IPR024317">
    <property type="entry name" value="Dynein_heavy_chain_D4_dom"/>
</dbReference>
<dbReference type="FunFam" id="1.20.920.20:FF:000001">
    <property type="entry name" value="dynein heavy chain 2, axonemal"/>
    <property type="match status" value="1"/>
</dbReference>
<dbReference type="Pfam" id="PF12777">
    <property type="entry name" value="MT"/>
    <property type="match status" value="1"/>
</dbReference>
<dbReference type="InterPro" id="IPR027417">
    <property type="entry name" value="P-loop_NTPase"/>
</dbReference>
<dbReference type="GO" id="GO:0005874">
    <property type="term" value="C:microtubule"/>
    <property type="evidence" value="ECO:0007669"/>
    <property type="project" value="UniProtKB-KW"/>
</dbReference>
<evidence type="ECO:0000256" key="7">
    <source>
        <dbReference type="ARBA" id="ARBA00023054"/>
    </source>
</evidence>
<dbReference type="VEuPathDB" id="ToxoDB:EMWEY_00025880"/>
<protein>
    <recommendedName>
        <fullName evidence="22">Dynein heavy chain</fullName>
    </recommendedName>
</protein>
<evidence type="ECO:0000256" key="6">
    <source>
        <dbReference type="ARBA" id="ARBA00023017"/>
    </source>
</evidence>
<dbReference type="Pfam" id="PF12775">
    <property type="entry name" value="AAA_7"/>
    <property type="match status" value="1"/>
</dbReference>
<evidence type="ECO:0000256" key="9">
    <source>
        <dbReference type="ARBA" id="ARBA00023175"/>
    </source>
</evidence>
<reference evidence="20" key="2">
    <citation type="submission" date="2013-10" db="EMBL/GenBank/DDBJ databases">
        <authorList>
            <person name="Aslett M."/>
        </authorList>
    </citation>
    <scope>NUCLEOTIDE SEQUENCE [LARGE SCALE GENOMIC DNA]</scope>
    <source>
        <strain evidence="20">Weybridge</strain>
    </source>
</reference>
<dbReference type="InterPro" id="IPR024743">
    <property type="entry name" value="Dynein_HC_stalk"/>
</dbReference>
<keyword evidence="10" id="KW-0206">Cytoskeleton</keyword>
<feature type="domain" description="Dynein heavy chain AAA lid" evidence="18">
    <location>
        <begin position="1407"/>
        <end position="1506"/>
    </location>
</feature>
<dbReference type="InterPro" id="IPR041228">
    <property type="entry name" value="Dynein_C"/>
</dbReference>
<dbReference type="Pfam" id="PF12781">
    <property type="entry name" value="AAA_9"/>
    <property type="match status" value="1"/>
</dbReference>
<keyword evidence="11" id="KW-0966">Cell projection</keyword>
<keyword evidence="21" id="KW-1185">Reference proteome</keyword>
<evidence type="ECO:0000256" key="10">
    <source>
        <dbReference type="ARBA" id="ARBA00023212"/>
    </source>
</evidence>
<dbReference type="Pfam" id="PF17857">
    <property type="entry name" value="AAA_lid_1"/>
    <property type="match status" value="1"/>
</dbReference>
<sequence>MALAHRTSTDDVEDFLMSRFVKRHRRSLGPPYGSRMLFLIDDLASPVPDTYGAQRPHQLLRQIVEYGGFFERNRFQFIHVEDTSTVLAGATDVAGTKTDMRLLRHFNVLFQDDFSSEDTKNIFTQILRGAWARSLPALYSCAEDMIEATVAAYERITAHLLPTPLKCHYTFTIRDISRALEVMLMADTSKLKTKTDIARFLFRDAGQSRQSAYKESSTNQHASTYEGFGPPRPISRELCPNRYLEQYNADAKTPIDLVFFEHANKHIARLCRILRVPGGHALLLGTNGSGRESLSRLAASIMEYSTITISTRSRCPPQHDNHYLASVQTSGEILGQFDQSDREKLSFQVRSLEKPEPTNPSDGWEAVISLVQRKLHFVISMSASGEAFRARCRRLPGLLSGFTLYEIFALIWKLIETAEDSPCGALSASAEMYSLAERVTEKFIAVTGEPIHLTCTSYVEVVRTYLSLFAQKKHSLVENMKGKLLADQPLLEKSREEAKTVAISLAEDKEKAALMEQSCSIEKAAADAARVEAQSIRDDCQRDIDEVMPLLHQAIRALEALDKRDLQELKSFPAPPALVETVMNAVCVLLGRKESWEEAKKVLNDTSLLTTLREYDKDHISPKMLQQLSKYTALEDFLPERVANVSKAATSLCMWVRAIESYAQVLKVMEPKQKRLMEAEGVLLKAEDNLAEKQRCLDDVQARVQSLTDQYNACQERVKDLENQMQITEQRLCRAGKVLSGVSVEGARWTVDAKAIQDDMSNLLSDVLVAAGMLVYAGPFTHEYREELGRLWLGACVEEGLNVRGDFSLARTLSTPSEIRQWSLEGLPSDVASVENAILVCNCPKPPLIIDPEDQGTRWFRKRNFKREFLEVASSDTDVLQSLSEAVTAGMIVLVTLSEPALDPALGALTNTVKIKPEGRTVVHLGDHTALWSPHFRMVLATKLYPSELAPELHNQLSIINFRVTPASLEEQLLNQIILHEAPYLEEQRGVLVVNIAKDLELKAAIQERILSLLANAEGDILADDTFLDILNDSRLTYEAIERRMEEASATSDKLEETRKLYKSLSHRGSMLYLALRNMSHLHPFYIWSLETFKARLQWTLLSCQDTGGSRGETLKDSLTWEVYCNTCRGLLEPHRLVLAFMIAKSLDSEAGNVPHKMIEFLLRGATQENPDPVNISQPSWTSPENWSNILFLDASVGGCFRGFAEAVANEDGEWRTMIESEMEFPLKLPQIGGEDLGDFATLVAVKAIRGSELHSRCRAYVQSILGTRYTCPPQLEISKALDESTPLTPLIFILSPGSDPIGSIKVLAARASLPEDHLHFLSLGQGQIKAAEKVLHEAREKGYWVCLQNCHLAETFMPFLQQLYERFQQETVHPRFRLFLTSQPTNILPTSLLKQSIKIITEPPTVSQQSLFEAASADEEMMSWDRIVFLTADIHYGGRVTDQMDQRLLTSLLKRCFAATELESQVADPVLRGYVLPSDYCYEDIMEFAMCLPVDTAPEILGLDSGAAVVYKEMQSSRLLDSLVSAHREMQTHAGGNRDESLLSMVTDVLTKVPEDISKENASKEVFQLHQNSQTGLCELTPLSNFLKGELCSYNALLAFIRMSLTHLLEALRGWCIMTEDLDSLSKDLYFQKVPTAWISASYPSKLSLGAWLHDLRTRVSSTKQWAQNGPPSVFNIATFYNPQSFFRAALRVVARALKVQHRET</sequence>
<evidence type="ECO:0000259" key="18">
    <source>
        <dbReference type="Pfam" id="PF18198"/>
    </source>
</evidence>
<dbReference type="GO" id="GO:0007018">
    <property type="term" value="P:microtubule-based movement"/>
    <property type="evidence" value="ECO:0007669"/>
    <property type="project" value="InterPro"/>
</dbReference>
<dbReference type="PANTHER" id="PTHR22878:SF68">
    <property type="entry name" value="DYNEIN HEAVY CHAIN 6, AXONEMAL-LIKE"/>
    <property type="match status" value="1"/>
</dbReference>
<dbReference type="Gene3D" id="1.20.920.30">
    <property type="match status" value="1"/>
</dbReference>
<dbReference type="GO" id="GO:0051959">
    <property type="term" value="F:dynein light intermediate chain binding"/>
    <property type="evidence" value="ECO:0007669"/>
    <property type="project" value="InterPro"/>
</dbReference>
<evidence type="ECO:0000259" key="14">
    <source>
        <dbReference type="Pfam" id="PF12777"/>
    </source>
</evidence>
<feature type="domain" description="Dynein heavy chain ATP-binding dynein motor region" evidence="16">
    <location>
        <begin position="820"/>
        <end position="1040"/>
    </location>
</feature>
<evidence type="ECO:0000256" key="12">
    <source>
        <dbReference type="SAM" id="Coils"/>
    </source>
</evidence>
<dbReference type="Proteomes" id="UP000030763">
    <property type="component" value="Unassembled WGS sequence"/>
</dbReference>
<feature type="domain" description="Dynein heavy chain AAA module D4" evidence="15">
    <location>
        <begin position="325"/>
        <end position="468"/>
    </location>
</feature>
<dbReference type="Gene3D" id="1.20.1270.280">
    <property type="match status" value="1"/>
</dbReference>
<dbReference type="InterPro" id="IPR041589">
    <property type="entry name" value="DNAH3_AAA_lid_1"/>
</dbReference>
<keyword evidence="9" id="KW-0505">Motor protein</keyword>
<dbReference type="Gene3D" id="1.20.920.20">
    <property type="match status" value="1"/>
</dbReference>
<evidence type="ECO:0000313" key="20">
    <source>
        <dbReference type="EMBL" id="CDJ59932.1"/>
    </source>
</evidence>
<dbReference type="GO" id="GO:0005524">
    <property type="term" value="F:ATP binding"/>
    <property type="evidence" value="ECO:0007669"/>
    <property type="project" value="UniProtKB-KW"/>
</dbReference>
<evidence type="ECO:0000256" key="4">
    <source>
        <dbReference type="ARBA" id="ARBA00022741"/>
    </source>
</evidence>
<keyword evidence="3" id="KW-0493">Microtubule</keyword>
<keyword evidence="4" id="KW-0547">Nucleotide-binding</keyword>
<dbReference type="OMA" id="REMQTHA"/>
<dbReference type="Gene3D" id="1.10.8.1220">
    <property type="match status" value="1"/>
</dbReference>
<dbReference type="InterPro" id="IPR004273">
    <property type="entry name" value="Dynein_heavy_D6_P-loop"/>
</dbReference>
<dbReference type="PANTHER" id="PTHR22878">
    <property type="entry name" value="DYNEIN HEAVY CHAIN 6, AXONEMAL-LIKE-RELATED"/>
    <property type="match status" value="1"/>
</dbReference>
<dbReference type="GO" id="GO:0045505">
    <property type="term" value="F:dynein intermediate chain binding"/>
    <property type="evidence" value="ECO:0007669"/>
    <property type="project" value="InterPro"/>
</dbReference>